<accession>A0ABS6G1R4</accession>
<gene>
    <name evidence="2" type="ORF">KQI88_02585</name>
</gene>
<dbReference type="Pfam" id="PF12146">
    <property type="entry name" value="Hydrolase_4"/>
    <property type="match status" value="1"/>
</dbReference>
<dbReference type="PANTHER" id="PTHR11614">
    <property type="entry name" value="PHOSPHOLIPASE-RELATED"/>
    <property type="match status" value="1"/>
</dbReference>
<evidence type="ECO:0000259" key="1">
    <source>
        <dbReference type="Pfam" id="PF12146"/>
    </source>
</evidence>
<dbReference type="InterPro" id="IPR022742">
    <property type="entry name" value="Hydrolase_4"/>
</dbReference>
<name>A0ABS6G1R4_9FIRM</name>
<dbReference type="Proteomes" id="UP000779508">
    <property type="component" value="Unassembled WGS sequence"/>
</dbReference>
<sequence>MVDKKQWMRPASSGEGKIFSRLWAGEEKRAVLQIAHGMAEHSARYDDFACFMAEHGYVVCMNDHAGHGPYAKIKGHFADKNGWEHVIQDMKNLMDEVSEQYLGLPVFLMGHSMGSFLSRSYIIRNGGLAGCVLAGTMGPNRGVRFARMLAVMQKKLKGPKSPGKFLDKLGTGNYNKRISNPVNNFAWLSTVDEVCIAYGEDEYCGFEFTAAGYYDMCSGLMEINSSGWAAKVPKDLPLYLFAGDEDPVGNYGKGPREVYDALVATGHDAQLKLYPGKRHEMLNESNKQEVYNDVLDWLDKHIS</sequence>
<protein>
    <submittedName>
        <fullName evidence="2">Lysophospholipase</fullName>
    </submittedName>
</protein>
<organism evidence="2 3">
    <name type="scientific">Alkaliphilus flagellatus</name>
    <dbReference type="NCBI Taxonomy" id="2841507"/>
    <lineage>
        <taxon>Bacteria</taxon>
        <taxon>Bacillati</taxon>
        <taxon>Bacillota</taxon>
        <taxon>Clostridia</taxon>
        <taxon>Peptostreptococcales</taxon>
        <taxon>Natronincolaceae</taxon>
        <taxon>Alkaliphilus</taxon>
    </lineage>
</organism>
<dbReference type="RefSeq" id="WP_216414793.1">
    <property type="nucleotide sequence ID" value="NZ_JAHLQK010000001.1"/>
</dbReference>
<evidence type="ECO:0000313" key="3">
    <source>
        <dbReference type="Proteomes" id="UP000779508"/>
    </source>
</evidence>
<dbReference type="EMBL" id="JAHLQK010000001">
    <property type="protein sequence ID" value="MBU5675301.1"/>
    <property type="molecule type" value="Genomic_DNA"/>
</dbReference>
<evidence type="ECO:0000313" key="2">
    <source>
        <dbReference type="EMBL" id="MBU5675301.1"/>
    </source>
</evidence>
<keyword evidence="3" id="KW-1185">Reference proteome</keyword>
<feature type="domain" description="Serine aminopeptidase S33" evidence="1">
    <location>
        <begin position="27"/>
        <end position="285"/>
    </location>
</feature>
<reference evidence="2 3" key="1">
    <citation type="submission" date="2021-06" db="EMBL/GenBank/DDBJ databases">
        <authorList>
            <person name="Sun Q."/>
            <person name="Li D."/>
        </authorList>
    </citation>
    <scope>NUCLEOTIDE SEQUENCE [LARGE SCALE GENOMIC DNA]</scope>
    <source>
        <strain evidence="2 3">MSJ-5</strain>
    </source>
</reference>
<comment type="caution">
    <text evidence="2">The sequence shown here is derived from an EMBL/GenBank/DDBJ whole genome shotgun (WGS) entry which is preliminary data.</text>
</comment>
<dbReference type="InterPro" id="IPR051044">
    <property type="entry name" value="MAG_DAG_Lipase"/>
</dbReference>
<proteinExistence type="predicted"/>